<evidence type="ECO:0000256" key="11">
    <source>
        <dbReference type="SAM" id="SignalP"/>
    </source>
</evidence>
<protein>
    <recommendedName>
        <fullName evidence="4">Extracellular small neutral protease</fullName>
        <ecNumber evidence="3">3.4.24.77</ecNumber>
    </recommendedName>
    <alternativeName>
        <fullName evidence="7">Snapalysin</fullName>
    </alternativeName>
</protein>
<evidence type="ECO:0000256" key="7">
    <source>
        <dbReference type="ARBA" id="ARBA00029927"/>
    </source>
</evidence>
<dbReference type="RefSeq" id="WP_133853908.1">
    <property type="nucleotide sequence ID" value="NZ_SNXZ01000009.1"/>
</dbReference>
<keyword evidence="5 9" id="KW-0479">Metal-binding</keyword>
<gene>
    <name evidence="12" type="ORF">EV186_109114</name>
</gene>
<dbReference type="GO" id="GO:0008270">
    <property type="term" value="F:zinc ion binding"/>
    <property type="evidence" value="ECO:0007669"/>
    <property type="project" value="InterPro"/>
</dbReference>
<feature type="binding site" evidence="9">
    <location>
        <position position="121"/>
    </location>
    <ligand>
        <name>Zn(2+)</name>
        <dbReference type="ChEBI" id="CHEBI:29105"/>
        <note>catalytic</note>
    </ligand>
</feature>
<dbReference type="GO" id="GO:0006508">
    <property type="term" value="P:proteolysis"/>
    <property type="evidence" value="ECO:0007669"/>
    <property type="project" value="InterPro"/>
</dbReference>
<dbReference type="InterPro" id="IPR024079">
    <property type="entry name" value="MetalloPept_cat_dom_sf"/>
</dbReference>
<sequence length="186" mass="19266">MKRLFAVGAAGIAALALVAGPASAAPANHSAAAPSLKVATVYFDASGAPTFYNQILAGVSHWNASVSNVQFVESPGNATLYYTEGNDPAGSYAQTDGHGNGTIFIDYTQAQEYDQVRITAHESGHVLGLPDDYSGPCSELMSGGGPGPSCTNSYPDSNEIAEVNSMWAGGLAPSGHPMQRIYETQH</sequence>
<keyword evidence="13" id="KW-1185">Reference proteome</keyword>
<keyword evidence="6" id="KW-0378">Hydrolase</keyword>
<dbReference type="InterPro" id="IPR000013">
    <property type="entry name" value="Peptidase_M7"/>
</dbReference>
<keyword evidence="9" id="KW-0106">Calcium</keyword>
<dbReference type="EC" id="3.4.24.77" evidence="3"/>
<evidence type="ECO:0000256" key="9">
    <source>
        <dbReference type="PIRSR" id="PIRSR016573-2"/>
    </source>
</evidence>
<feature type="signal peptide" evidence="11">
    <location>
        <begin position="1"/>
        <end position="24"/>
    </location>
</feature>
<evidence type="ECO:0000256" key="5">
    <source>
        <dbReference type="ARBA" id="ARBA00022723"/>
    </source>
</evidence>
<comment type="catalytic activity">
    <reaction evidence="1">
        <text>Hydrolyzes proteins with a preference for Tyr or Phe in the P1' position. Has no action on amino-acid p-nitroanilides.</text>
        <dbReference type="EC" id="3.4.24.77"/>
    </reaction>
</comment>
<comment type="similarity">
    <text evidence="2">Belongs to the peptidase M7 family.</text>
</comment>
<keyword evidence="11" id="KW-0732">Signal</keyword>
<dbReference type="PRINTS" id="PR00787">
    <property type="entry name" value="NEUTRALPTASE"/>
</dbReference>
<feature type="binding site" evidence="9">
    <location>
        <position position="114"/>
    </location>
    <ligand>
        <name>Ca(2+)</name>
        <dbReference type="ChEBI" id="CHEBI:29108"/>
    </ligand>
</feature>
<evidence type="ECO:0000256" key="10">
    <source>
        <dbReference type="PIRSR" id="PIRSR016573-3"/>
    </source>
</evidence>
<keyword evidence="9" id="KW-0862">Zinc</keyword>
<reference evidence="12 13" key="1">
    <citation type="submission" date="2019-03" db="EMBL/GenBank/DDBJ databases">
        <title>Genomic Encyclopedia of Type Strains, Phase IV (KMG-IV): sequencing the most valuable type-strain genomes for metagenomic binning, comparative biology and taxonomic classification.</title>
        <authorList>
            <person name="Goeker M."/>
        </authorList>
    </citation>
    <scope>NUCLEOTIDE SEQUENCE [LARGE SCALE GENOMIC DNA]</scope>
    <source>
        <strain evidence="12 13">DSM 45361</strain>
    </source>
</reference>
<evidence type="ECO:0000256" key="1">
    <source>
        <dbReference type="ARBA" id="ARBA00000612"/>
    </source>
</evidence>
<keyword evidence="6" id="KW-0482">Metalloprotease</keyword>
<evidence type="ECO:0000256" key="4">
    <source>
        <dbReference type="ARBA" id="ARBA00019129"/>
    </source>
</evidence>
<comment type="caution">
    <text evidence="12">The sequence shown here is derived from an EMBL/GenBank/DDBJ whole genome shotgun (WGS) entry which is preliminary data.</text>
</comment>
<feature type="binding site" evidence="9">
    <location>
        <position position="131"/>
    </location>
    <ligand>
        <name>Zn(2+)</name>
        <dbReference type="ChEBI" id="CHEBI:29105"/>
        <note>catalytic</note>
    </ligand>
</feature>
<organism evidence="12 13">
    <name type="scientific">Labedaea rhizosphaerae</name>
    <dbReference type="NCBI Taxonomy" id="598644"/>
    <lineage>
        <taxon>Bacteria</taxon>
        <taxon>Bacillati</taxon>
        <taxon>Actinomycetota</taxon>
        <taxon>Actinomycetes</taxon>
        <taxon>Pseudonocardiales</taxon>
        <taxon>Pseudonocardiaceae</taxon>
        <taxon>Labedaea</taxon>
    </lineage>
</organism>
<comment type="cofactor">
    <cofactor evidence="9">
        <name>Zn(2+)</name>
        <dbReference type="ChEBI" id="CHEBI:29105"/>
    </cofactor>
    <text evidence="9">Binds 1 zinc ion per subunit.</text>
</comment>
<dbReference type="AlphaFoldDB" id="A0A4R6RVU3"/>
<evidence type="ECO:0000256" key="2">
    <source>
        <dbReference type="ARBA" id="ARBA00006571"/>
    </source>
</evidence>
<evidence type="ECO:0000256" key="3">
    <source>
        <dbReference type="ARBA" id="ARBA00012325"/>
    </source>
</evidence>
<accession>A0A4R6RVU3</accession>
<dbReference type="Proteomes" id="UP000295444">
    <property type="component" value="Unassembled WGS sequence"/>
</dbReference>
<dbReference type="Pfam" id="PF02031">
    <property type="entry name" value="Peptidase_M7"/>
    <property type="match status" value="1"/>
</dbReference>
<feature type="disulfide bond" evidence="10">
    <location>
        <begin position="137"/>
        <end position="150"/>
    </location>
</feature>
<feature type="chain" id="PRO_5020424626" description="Extracellular small neutral protease" evidence="11">
    <location>
        <begin position="25"/>
        <end position="186"/>
    </location>
</feature>
<dbReference type="OrthoDB" id="5243084at2"/>
<feature type="binding site" evidence="9">
    <location>
        <position position="125"/>
    </location>
    <ligand>
        <name>Zn(2+)</name>
        <dbReference type="ChEBI" id="CHEBI:29105"/>
        <note>catalytic</note>
    </ligand>
</feature>
<feature type="active site" evidence="8">
    <location>
        <position position="122"/>
    </location>
</feature>
<dbReference type="GO" id="GO:0004222">
    <property type="term" value="F:metalloendopeptidase activity"/>
    <property type="evidence" value="ECO:0007669"/>
    <property type="project" value="InterPro"/>
</dbReference>
<dbReference type="EMBL" id="SNXZ01000009">
    <property type="protein sequence ID" value="TDP91122.1"/>
    <property type="molecule type" value="Genomic_DNA"/>
</dbReference>
<evidence type="ECO:0000313" key="13">
    <source>
        <dbReference type="Proteomes" id="UP000295444"/>
    </source>
</evidence>
<evidence type="ECO:0000313" key="12">
    <source>
        <dbReference type="EMBL" id="TDP91122.1"/>
    </source>
</evidence>
<evidence type="ECO:0000256" key="6">
    <source>
        <dbReference type="ARBA" id="ARBA00023049"/>
    </source>
</evidence>
<proteinExistence type="inferred from homology"/>
<dbReference type="SUPFAM" id="SSF55486">
    <property type="entry name" value="Metalloproteases ('zincins'), catalytic domain"/>
    <property type="match status" value="1"/>
</dbReference>
<evidence type="ECO:0000256" key="8">
    <source>
        <dbReference type="PIRSR" id="PIRSR016573-1"/>
    </source>
</evidence>
<name>A0A4R6RVU3_LABRH</name>
<keyword evidence="6" id="KW-0645">Protease</keyword>
<dbReference type="GO" id="GO:0005576">
    <property type="term" value="C:extracellular region"/>
    <property type="evidence" value="ECO:0007669"/>
    <property type="project" value="InterPro"/>
</dbReference>
<comment type="cofactor">
    <cofactor evidence="9">
        <name>Ca(2+)</name>
        <dbReference type="ChEBI" id="CHEBI:29108"/>
    </cofactor>
    <text evidence="9">Binds 1 Ca(2+) ion per subunit.</text>
</comment>
<dbReference type="Gene3D" id="3.40.390.10">
    <property type="entry name" value="Collagenase (Catalytic Domain)"/>
    <property type="match status" value="1"/>
</dbReference>